<evidence type="ECO:0000313" key="1">
    <source>
        <dbReference type="EMBL" id="NOT35573.1"/>
    </source>
</evidence>
<name>A0A849SP55_UNCEI</name>
<comment type="caution">
    <text evidence="1">The sequence shown here is derived from an EMBL/GenBank/DDBJ whole genome shotgun (WGS) entry which is preliminary data.</text>
</comment>
<dbReference type="EMBL" id="JABFRW010000203">
    <property type="protein sequence ID" value="NOT35573.1"/>
    <property type="molecule type" value="Genomic_DNA"/>
</dbReference>
<reference evidence="1 2" key="1">
    <citation type="submission" date="2020-04" db="EMBL/GenBank/DDBJ databases">
        <title>Metagenomic profiling of ammonia- and methane-oxidizing microorganisms in a Dutch drinking water treatment plant.</title>
        <authorList>
            <person name="Poghosyan L."/>
            <person name="Leucker S."/>
        </authorList>
    </citation>
    <scope>NUCLEOTIDE SEQUENCE [LARGE SCALE GENOMIC DNA]</scope>
    <source>
        <strain evidence="1">S-RSF-IL-03</strain>
    </source>
</reference>
<accession>A0A849SP55</accession>
<dbReference type="Proteomes" id="UP000580839">
    <property type="component" value="Unassembled WGS sequence"/>
</dbReference>
<sequence>MERRHATLITRRTGAPLALLAIAGLMAGGCLGEPEVEDRWTRLDIESASVQPFQSLPSGSSTSITVGTAITYRRIITGFAVAELRGSATLNGTQVELHPEGDRVRMADDVDRVLANSVTLGRATRAITGWDHLIQRIDFTFDGVAAAALDTSGTTAGLFLVVYLGQGDEVERQDGTDTLIVTPFPSVPNELLPVGMELAVGP</sequence>
<dbReference type="PROSITE" id="PS51257">
    <property type="entry name" value="PROKAR_LIPOPROTEIN"/>
    <property type="match status" value="1"/>
</dbReference>
<organism evidence="1 2">
    <name type="scientific">Eiseniibacteriota bacterium</name>
    <dbReference type="NCBI Taxonomy" id="2212470"/>
    <lineage>
        <taxon>Bacteria</taxon>
        <taxon>Candidatus Eiseniibacteriota</taxon>
    </lineage>
</organism>
<dbReference type="AlphaFoldDB" id="A0A849SP55"/>
<protein>
    <submittedName>
        <fullName evidence="1">Uncharacterized protein</fullName>
    </submittedName>
</protein>
<proteinExistence type="predicted"/>
<evidence type="ECO:0000313" key="2">
    <source>
        <dbReference type="Proteomes" id="UP000580839"/>
    </source>
</evidence>
<gene>
    <name evidence="1" type="ORF">HOP12_15620</name>
</gene>